<dbReference type="EMBL" id="UOEW01000151">
    <property type="protein sequence ID" value="VAW36804.1"/>
    <property type="molecule type" value="Genomic_DNA"/>
</dbReference>
<gene>
    <name evidence="2" type="ORF">MNBD_GAMMA01-2267</name>
    <name evidence="1" type="ORF">MNBD_GAMMA01-643</name>
</gene>
<dbReference type="AlphaFoldDB" id="A0A3B0WC54"/>
<evidence type="ECO:0000313" key="2">
    <source>
        <dbReference type="EMBL" id="VAW42126.1"/>
    </source>
</evidence>
<organism evidence="2">
    <name type="scientific">hydrothermal vent metagenome</name>
    <dbReference type="NCBI Taxonomy" id="652676"/>
    <lineage>
        <taxon>unclassified sequences</taxon>
        <taxon>metagenomes</taxon>
        <taxon>ecological metagenomes</taxon>
    </lineage>
</organism>
<protein>
    <submittedName>
        <fullName evidence="2">Uncharacterized protein</fullName>
    </submittedName>
</protein>
<evidence type="ECO:0000313" key="1">
    <source>
        <dbReference type="EMBL" id="VAW36804.1"/>
    </source>
</evidence>
<dbReference type="EMBL" id="UOEW01000344">
    <property type="protein sequence ID" value="VAW42126.1"/>
    <property type="molecule type" value="Genomic_DNA"/>
</dbReference>
<reference evidence="2" key="1">
    <citation type="submission" date="2018-06" db="EMBL/GenBank/DDBJ databases">
        <authorList>
            <person name="Zhirakovskaya E."/>
        </authorList>
    </citation>
    <scope>NUCLEOTIDE SEQUENCE</scope>
</reference>
<name>A0A3B0WC54_9ZZZZ</name>
<sequence>MKNLRIHLIFTRIFHRIAIFTAYHFDIKGKYRYIENVHFVTKFAM</sequence>
<proteinExistence type="predicted"/>
<accession>A0A3B0WC54</accession>